<reference evidence="3 4" key="1">
    <citation type="submission" date="2021-01" db="EMBL/GenBank/DDBJ databases">
        <title>Whole genome shotgun sequence of Microbispora siamensis NBRC 104113.</title>
        <authorList>
            <person name="Komaki H."/>
            <person name="Tamura T."/>
        </authorList>
    </citation>
    <scope>NUCLEOTIDE SEQUENCE [LARGE SCALE GENOMIC DNA]</scope>
    <source>
        <strain evidence="3 4">NBRC 104113</strain>
    </source>
</reference>
<feature type="transmembrane region" description="Helical" evidence="2">
    <location>
        <begin position="161"/>
        <end position="187"/>
    </location>
</feature>
<feature type="region of interest" description="Disordered" evidence="1">
    <location>
        <begin position="386"/>
        <end position="462"/>
    </location>
</feature>
<accession>A0ABQ4GED2</accession>
<name>A0ABQ4GED2_9ACTN</name>
<dbReference type="RefSeq" id="WP_204046907.1">
    <property type="nucleotide sequence ID" value="NZ_BOOF01000002.1"/>
</dbReference>
<protein>
    <recommendedName>
        <fullName evidence="5">ABC transporter permease</fullName>
    </recommendedName>
</protein>
<keyword evidence="2" id="KW-1133">Transmembrane helix</keyword>
<dbReference type="Proteomes" id="UP000660454">
    <property type="component" value="Unassembled WGS sequence"/>
</dbReference>
<keyword evidence="4" id="KW-1185">Reference proteome</keyword>
<evidence type="ECO:0000256" key="2">
    <source>
        <dbReference type="SAM" id="Phobius"/>
    </source>
</evidence>
<feature type="compositionally biased region" description="Basic and acidic residues" evidence="1">
    <location>
        <begin position="453"/>
        <end position="462"/>
    </location>
</feature>
<evidence type="ECO:0008006" key="5">
    <source>
        <dbReference type="Google" id="ProtNLM"/>
    </source>
</evidence>
<organism evidence="3 4">
    <name type="scientific">Microbispora siamensis</name>
    <dbReference type="NCBI Taxonomy" id="564413"/>
    <lineage>
        <taxon>Bacteria</taxon>
        <taxon>Bacillati</taxon>
        <taxon>Actinomycetota</taxon>
        <taxon>Actinomycetes</taxon>
        <taxon>Streptosporangiales</taxon>
        <taxon>Streptosporangiaceae</taxon>
        <taxon>Microbispora</taxon>
    </lineage>
</organism>
<evidence type="ECO:0000256" key="1">
    <source>
        <dbReference type="SAM" id="MobiDB-lite"/>
    </source>
</evidence>
<proteinExistence type="predicted"/>
<feature type="transmembrane region" description="Helical" evidence="2">
    <location>
        <begin position="116"/>
        <end position="140"/>
    </location>
</feature>
<sequence>MTLVPGLVTQLAVVVAAGGRVAVVGGIPRFVESSPVFGLILAVAVLTAIASGLAALAGGARLVLDFMDGRPLSARLAVTAVLRRPRTFAMLVILFVLAVVVLVAIGAALAASAPSVVPAVVVVMAVGVTTLPLMIAWAALTDGVPPLRMTWRLISRDYGGAVWMLVLGYLAVPVLLQLGLFALGGLLPAPTGGPFRDAARLAAAVLQTPLQAAAVGCCYAYLHRLGPATVYDLDREKGDDRGHERVGRRWPPIVTRPAVLLVALLPGMLYGGYAAEPLLGARMVDNEIGVKEGDVDHPSRTEIMFGPGGEPVIFRDESRPVVVFCGDDACGGHVSVTMDVYFRTHPATAVAPDGSLVVAGWTSEIGASRMELVMFSCRPDGCIRRPGKPLKATEESSDAQAAAPPPLCCPPVGSGSSTSPSAPTSGRAFCGTARPIRPATTRTTCSPAPTRTAPHEERGPGR</sequence>
<comment type="caution">
    <text evidence="3">The sequence shown here is derived from an EMBL/GenBank/DDBJ whole genome shotgun (WGS) entry which is preliminary data.</text>
</comment>
<feature type="compositionally biased region" description="Low complexity" evidence="1">
    <location>
        <begin position="410"/>
        <end position="444"/>
    </location>
</feature>
<feature type="transmembrane region" description="Helical" evidence="2">
    <location>
        <begin position="253"/>
        <end position="273"/>
    </location>
</feature>
<feature type="transmembrane region" description="Helical" evidence="2">
    <location>
        <begin position="36"/>
        <end position="67"/>
    </location>
</feature>
<gene>
    <name evidence="3" type="ORF">Msi02_05760</name>
</gene>
<keyword evidence="2" id="KW-0812">Transmembrane</keyword>
<feature type="transmembrane region" description="Helical" evidence="2">
    <location>
        <begin position="88"/>
        <end position="110"/>
    </location>
</feature>
<keyword evidence="2" id="KW-0472">Membrane</keyword>
<feature type="transmembrane region" description="Helical" evidence="2">
    <location>
        <begin position="199"/>
        <end position="222"/>
    </location>
</feature>
<evidence type="ECO:0000313" key="4">
    <source>
        <dbReference type="Proteomes" id="UP000660454"/>
    </source>
</evidence>
<dbReference type="EMBL" id="BOOF01000002">
    <property type="protein sequence ID" value="GIH59759.1"/>
    <property type="molecule type" value="Genomic_DNA"/>
</dbReference>
<evidence type="ECO:0000313" key="3">
    <source>
        <dbReference type="EMBL" id="GIH59759.1"/>
    </source>
</evidence>